<dbReference type="GeneID" id="14651121"/>
<feature type="domain" description="RNA ligase" evidence="1">
    <location>
        <begin position="22"/>
        <end position="181"/>
    </location>
</feature>
<sequence>MKQYPPIPRVTNAPEELFESGHLWVLEKIDGAILRFQLLNSGVLRFGDRSRVYDDPEAIPAPYGHAVRHVRERLDREALRDAVDDVESVVFFGEATHRHAIEYDWERLPSVLGFDVWSEREGSFRPPGAAQGIFERLGLESVNAVERELHTRDFDPGSYSVPESAWYDGPAEGVVIRNKRGGRAMLLHPDFREADGNPDARDADGTVPEDASAETLAETYATDRRFEKLARRLERRRGGVTFETLYERALTDIAREEYRRLYRGSPSIDRPAFRSAVAARTRAFLDGT</sequence>
<reference evidence="2 3" key="1">
    <citation type="journal article" date="2013" name="Genome Announc.">
        <title>Genome of the haloarchaeon Natronomonas moolapensis, a neutrophilic member of a previously haloalkaliphilic genus.</title>
        <authorList>
            <person name="Dyall-Smith M.L."/>
            <person name="Pfeiffer F."/>
            <person name="Oberwinkler T."/>
            <person name="Klee K."/>
            <person name="Rampp M."/>
            <person name="Palm P."/>
            <person name="Gross K."/>
            <person name="Schuster S.C."/>
            <person name="Oesterhelt D."/>
        </authorList>
    </citation>
    <scope>NUCLEOTIDE SEQUENCE [LARGE SCALE GENOMIC DNA]</scope>
    <source>
        <strain evidence="3">DSM 18674 / JCM 14361 / 8.8.11</strain>
    </source>
</reference>
<dbReference type="eggNOG" id="arCOG08926">
    <property type="taxonomic scope" value="Archaea"/>
</dbReference>
<accession>M1Y1H7</accession>
<dbReference type="AlphaFoldDB" id="M1Y1H7"/>
<dbReference type="Pfam" id="PF09414">
    <property type="entry name" value="RNA_ligase"/>
    <property type="match status" value="1"/>
</dbReference>
<evidence type="ECO:0000313" key="3">
    <source>
        <dbReference type="Proteomes" id="UP000011867"/>
    </source>
</evidence>
<protein>
    <recommendedName>
        <fullName evidence="1">RNA ligase domain-containing protein</fullName>
    </recommendedName>
</protein>
<evidence type="ECO:0000259" key="1">
    <source>
        <dbReference type="Pfam" id="PF09414"/>
    </source>
</evidence>
<organism evidence="2 3">
    <name type="scientific">Natronomonas moolapensis (strain DSM 18674 / CECT 7526 / JCM 14361 / 8.8.11)</name>
    <dbReference type="NCBI Taxonomy" id="268739"/>
    <lineage>
        <taxon>Archaea</taxon>
        <taxon>Methanobacteriati</taxon>
        <taxon>Methanobacteriota</taxon>
        <taxon>Stenosarchaea group</taxon>
        <taxon>Halobacteria</taxon>
        <taxon>Halobacteriales</taxon>
        <taxon>Natronomonadaceae</taxon>
        <taxon>Natronomonas</taxon>
    </lineage>
</organism>
<gene>
    <name evidence="2" type="ordered locus">Nmlp_2150</name>
</gene>
<dbReference type="KEGG" id="nmo:Nmlp_2150"/>
<dbReference type="SUPFAM" id="SSF56091">
    <property type="entry name" value="DNA ligase/mRNA capping enzyme, catalytic domain"/>
    <property type="match status" value="1"/>
</dbReference>
<dbReference type="RefSeq" id="WP_015409132.1">
    <property type="nucleotide sequence ID" value="NC_020388.1"/>
</dbReference>
<dbReference type="EMBL" id="HF582854">
    <property type="protein sequence ID" value="CCQ36330.1"/>
    <property type="molecule type" value="Genomic_DNA"/>
</dbReference>
<dbReference type="HOGENOM" id="CLU_996059_0_0_2"/>
<evidence type="ECO:0000313" key="2">
    <source>
        <dbReference type="EMBL" id="CCQ36330.1"/>
    </source>
</evidence>
<dbReference type="STRING" id="268739.Nmlp_2150"/>
<dbReference type="Gene3D" id="3.30.470.30">
    <property type="entry name" value="DNA ligase/mRNA capping enzyme"/>
    <property type="match status" value="1"/>
</dbReference>
<dbReference type="InterPro" id="IPR021122">
    <property type="entry name" value="RNA_ligase_dom_REL/Rnl2"/>
</dbReference>
<proteinExistence type="predicted"/>
<keyword evidence="3" id="KW-1185">Reference proteome</keyword>
<name>M1Y1H7_NATM8</name>
<dbReference type="OrthoDB" id="326212at2157"/>
<dbReference type="Proteomes" id="UP000011867">
    <property type="component" value="Chromosome"/>
</dbReference>